<name>A0ABP9A543_9PSEU</name>
<evidence type="ECO:0000313" key="1">
    <source>
        <dbReference type="EMBL" id="GAA4773187.1"/>
    </source>
</evidence>
<evidence type="ECO:0000313" key="2">
    <source>
        <dbReference type="Proteomes" id="UP001500928"/>
    </source>
</evidence>
<reference evidence="2" key="1">
    <citation type="journal article" date="2019" name="Int. J. Syst. Evol. Microbiol.">
        <title>The Global Catalogue of Microorganisms (GCM) 10K type strain sequencing project: providing services to taxonomists for standard genome sequencing and annotation.</title>
        <authorList>
            <consortium name="The Broad Institute Genomics Platform"/>
            <consortium name="The Broad Institute Genome Sequencing Center for Infectious Disease"/>
            <person name="Wu L."/>
            <person name="Ma J."/>
        </authorList>
    </citation>
    <scope>NUCLEOTIDE SEQUENCE [LARGE SCALE GENOMIC DNA]</scope>
    <source>
        <strain evidence="2">JCM 17979</strain>
    </source>
</reference>
<gene>
    <name evidence="1" type="ORF">GCM10023200_02010</name>
</gene>
<keyword evidence="2" id="KW-1185">Reference proteome</keyword>
<dbReference type="Gene3D" id="3.40.50.11010">
    <property type="match status" value="1"/>
</dbReference>
<dbReference type="SUPFAM" id="SSF53756">
    <property type="entry name" value="UDP-Glycosyltransferase/glycogen phosphorylase"/>
    <property type="match status" value="1"/>
</dbReference>
<dbReference type="PANTHER" id="PTHR12526">
    <property type="entry name" value="GLYCOSYLTRANSFERASE"/>
    <property type="match status" value="1"/>
</dbReference>
<dbReference type="Gene3D" id="3.40.50.2000">
    <property type="entry name" value="Glycogen Phosphorylase B"/>
    <property type="match status" value="1"/>
</dbReference>
<dbReference type="Pfam" id="PF10096">
    <property type="entry name" value="DUF2334"/>
    <property type="match status" value="1"/>
</dbReference>
<accession>A0ABP9A543</accession>
<dbReference type="RefSeq" id="WP_345410398.1">
    <property type="nucleotide sequence ID" value="NZ_BAABHO010000001.1"/>
</dbReference>
<dbReference type="Pfam" id="PF13692">
    <property type="entry name" value="Glyco_trans_1_4"/>
    <property type="match status" value="1"/>
</dbReference>
<dbReference type="Gene3D" id="3.20.20.370">
    <property type="entry name" value="Glycoside hydrolase/deacetylase"/>
    <property type="match status" value="1"/>
</dbReference>
<organism evidence="1 2">
    <name type="scientific">Actinomycetospora chlora</name>
    <dbReference type="NCBI Taxonomy" id="663608"/>
    <lineage>
        <taxon>Bacteria</taxon>
        <taxon>Bacillati</taxon>
        <taxon>Actinomycetota</taxon>
        <taxon>Actinomycetes</taxon>
        <taxon>Pseudonocardiales</taxon>
        <taxon>Pseudonocardiaceae</taxon>
        <taxon>Actinomycetospora</taxon>
    </lineage>
</organism>
<dbReference type="Proteomes" id="UP001500928">
    <property type="component" value="Unassembled WGS sequence"/>
</dbReference>
<sequence length="725" mass="77911">MTRLQGRAIVCVGFAEWDAELWTNQQHLMSRLARDNDVLFVESLGLRRPQLAGRDLRRLVRRLGRGLAGPRRRDGLRVLAPLVLPLHSRGWVRTLNAVLLRAQVRLATRGWRRPVLWSYVPQAEQLLATLDPHTVVYHCVDDIAAQKGVDGASFRAAEERYAARADLVVASAPALAERLRPQARALVFAPNVADTALFATALEPGPVDPALDALPAPRVVFTGAVVATKLDLDLLADLARARPAWSLALVGPVGVGDPSTDVGALAALPNVHLLGGRSYDALPAVLRGADVGIVPYAVNDLTRSVFPMKIYEYLAAGLPVVTTPLPALDGVDAVARAGDAAGFAAAVDEALATDTPDARAGRSAAARAHSWDVRLDELSAAVTAVERTGPGPALSADEHRTARLLFAEELAAGTVTEEAIVAAPEVAAAVADAGVPSLPRRVVLAAERKAGRFDAFTRHTLPAQRARRAVLGEAADGPPKVLLRMDEYPHWLAAREPDGHDDAAFARWRELLAGVPHLVAVVPRLAADPEQREGPSRELTDLEVARLREMAADGVAFGLHGYEHRTHFRDPRRHTELGHLSPAAVGALLDRARAELADRAGIDPQVLVPPFNTVGARQWPALAARFPVITGGPESTLRLGAPPGPTFRGGAAYLPSHPPLYGDAAGVLPELERHLEARTGLWTPVVLHWGWEAANGWTDLERLVERLRPYATPWGDFLDAVEKSR</sequence>
<dbReference type="InterPro" id="IPR018763">
    <property type="entry name" value="DUF2334"/>
</dbReference>
<protein>
    <recommendedName>
        <fullName evidence="3">DUF2334 domain-containing protein</fullName>
    </recommendedName>
</protein>
<dbReference type="InterPro" id="IPR011330">
    <property type="entry name" value="Glyco_hydro/deAcase_b/a-brl"/>
</dbReference>
<comment type="caution">
    <text evidence="1">The sequence shown here is derived from an EMBL/GenBank/DDBJ whole genome shotgun (WGS) entry which is preliminary data.</text>
</comment>
<dbReference type="SUPFAM" id="SSF88713">
    <property type="entry name" value="Glycoside hydrolase/deacetylase"/>
    <property type="match status" value="1"/>
</dbReference>
<proteinExistence type="predicted"/>
<dbReference type="EMBL" id="BAABHO010000001">
    <property type="protein sequence ID" value="GAA4773187.1"/>
    <property type="molecule type" value="Genomic_DNA"/>
</dbReference>
<evidence type="ECO:0008006" key="3">
    <source>
        <dbReference type="Google" id="ProtNLM"/>
    </source>
</evidence>